<evidence type="ECO:0000313" key="1">
    <source>
        <dbReference type="EMBL" id="ABW31530.1"/>
    </source>
</evidence>
<keyword evidence="1" id="KW-0614">Plasmid</keyword>
<evidence type="ECO:0000313" key="2">
    <source>
        <dbReference type="Proteomes" id="UP000000268"/>
    </source>
</evidence>
<proteinExistence type="predicted"/>
<dbReference type="EMBL" id="CP000838">
    <property type="protein sequence ID" value="ABW31530.1"/>
    <property type="molecule type" value="Genomic_DNA"/>
</dbReference>
<reference evidence="1 2" key="1">
    <citation type="journal article" date="2008" name="Proc. Natl. Acad. Sci. U.S.A.">
        <title>Niche adaptation and genome expansion in the chlorophyll d-producing cyanobacterium Acaryochloris marina.</title>
        <authorList>
            <person name="Swingley W.D."/>
            <person name="Chen M."/>
            <person name="Cheung P.C."/>
            <person name="Conrad A.L."/>
            <person name="Dejesa L.C."/>
            <person name="Hao J."/>
            <person name="Honchak B.M."/>
            <person name="Karbach L.E."/>
            <person name="Kurdoglu A."/>
            <person name="Lahiri S."/>
            <person name="Mastrian S.D."/>
            <person name="Miyashita H."/>
            <person name="Page L."/>
            <person name="Ramakrishna P."/>
            <person name="Satoh S."/>
            <person name="Sattley W.M."/>
            <person name="Shimada Y."/>
            <person name="Taylor H.L."/>
            <person name="Tomo T."/>
            <person name="Tsuchiya T."/>
            <person name="Wang Z.T."/>
            <person name="Raymond J."/>
            <person name="Mimuro M."/>
            <person name="Blankenship R.E."/>
            <person name="Touchman J.W."/>
        </authorList>
    </citation>
    <scope>NUCLEOTIDE SEQUENCE [LARGE SCALE GENOMIC DNA]</scope>
    <source>
        <strain evidence="2">MBIC 11017</strain>
        <plasmid evidence="2">Plasmid pREB1</plasmid>
    </source>
</reference>
<dbReference type="Proteomes" id="UP000000268">
    <property type="component" value="Plasmid pREB1"/>
</dbReference>
<dbReference type="AlphaFoldDB" id="A8ZK30"/>
<dbReference type="KEGG" id="amr:AM1_A0021"/>
<organism evidence="1 2">
    <name type="scientific">Acaryochloris marina (strain MBIC 11017)</name>
    <dbReference type="NCBI Taxonomy" id="329726"/>
    <lineage>
        <taxon>Bacteria</taxon>
        <taxon>Bacillati</taxon>
        <taxon>Cyanobacteriota</taxon>
        <taxon>Cyanophyceae</taxon>
        <taxon>Acaryochloridales</taxon>
        <taxon>Acaryochloridaceae</taxon>
        <taxon>Acaryochloris</taxon>
    </lineage>
</organism>
<accession>A8ZK30</accession>
<keyword evidence="2" id="KW-1185">Reference proteome</keyword>
<protein>
    <submittedName>
        <fullName evidence="1">Uncharacterized protein</fullName>
    </submittedName>
</protein>
<name>A8ZK30_ACAM1</name>
<dbReference type="HOGENOM" id="CLU_2103658_0_0_3"/>
<gene>
    <name evidence="1" type="ordered locus">AM1_A0021</name>
</gene>
<geneLocation type="plasmid" evidence="1 2">
    <name>pREB1</name>
</geneLocation>
<sequence>MLTLPVAIAVEANTSDRSIEECAQTIEFVPYDRQFIKDLKIVHSQWNYHLIGVEQANSNWWVILKTHPCEVLMMDPGGDADSFSGIVPDDVVEGMELAAKEYNREFYKKMGTKQN</sequence>